<dbReference type="SMART" id="SM00331">
    <property type="entry name" value="PP2C_SIG"/>
    <property type="match status" value="1"/>
</dbReference>
<dbReference type="InterPro" id="IPR011009">
    <property type="entry name" value="Kinase-like_dom_sf"/>
</dbReference>
<dbReference type="SUPFAM" id="SSF56112">
    <property type="entry name" value="Protein kinase-like (PK-like)"/>
    <property type="match status" value="1"/>
</dbReference>
<evidence type="ECO:0000313" key="9">
    <source>
        <dbReference type="Proteomes" id="UP001079430"/>
    </source>
</evidence>
<keyword evidence="5" id="KW-0472">Membrane</keyword>
<dbReference type="PANTHER" id="PTHR43289:SF6">
    <property type="entry name" value="SERINE_THREONINE-PROTEIN KINASE NEKL-3"/>
    <property type="match status" value="1"/>
</dbReference>
<dbReference type="InterPro" id="IPR001932">
    <property type="entry name" value="PPM-type_phosphatase-like_dom"/>
</dbReference>
<dbReference type="SMART" id="SM00332">
    <property type="entry name" value="PP2Cc"/>
    <property type="match status" value="1"/>
</dbReference>
<keyword evidence="9" id="KW-1185">Reference proteome</keyword>
<accession>A0ABT4KQ38</accession>
<dbReference type="Gene3D" id="3.60.40.10">
    <property type="entry name" value="PPM-type phosphatase domain"/>
    <property type="match status" value="1"/>
</dbReference>
<dbReference type="PROSITE" id="PS00109">
    <property type="entry name" value="PROTEIN_KINASE_TYR"/>
    <property type="match status" value="1"/>
</dbReference>
<evidence type="ECO:0000259" key="6">
    <source>
        <dbReference type="PROSITE" id="PS50011"/>
    </source>
</evidence>
<dbReference type="CDD" id="cd14014">
    <property type="entry name" value="STKc_PknB_like"/>
    <property type="match status" value="1"/>
</dbReference>
<sequence length="577" mass="64031">MLKSLESGKLKVSLGQYSAAGRKAINQDFHGAIVPDGAGLMMKGVALAIADGISSSPVSHIAAETAVKSFLTDYYCTSDAWTVKTAASRVIDATNSWLNAQNRGIEDRDRAHVTTFSALVLKRRRAHLFHVGDSRIWRLSDRNLEPLTTDHRLVASQSESYLGRALGLLPSVEIDYRRLDVQLGDVFVLTTDGVHHSISSRKIAAIIASSTDLAASAADIAASAYEAGSSDNLTIQIVRIEGLPEDDLEPVFDRTDSLAPAPLPRVPGEFEGYRIHRQIHASNRSHIFLATDPQTGESVTLKFTSADMREDENYLRRFAMEEWIARRISSVHVLRSRHPLTPRQSLYLVNEFVDGETLAQWTADRPRAELRAMRDIIGQIADGLRALHRKEIIHQDLRPENLMIDRNGTVKIIDFGSALVAGVIEAAPELDRGDILGTVQYAAPEYFVGERGSELSDLYSLGVIAYQMLTGRLPYGAAVARTRNRKQQQKLRFDSLCEIRPDVPDWVEAAIRKAVHPDPGQRYQALSEFVYDLSHPNSKLVGARPQSLMERNPLLFWQCLTILLSLIILGMLLKDLG</sequence>
<dbReference type="Pfam" id="PF13672">
    <property type="entry name" value="PP2C_2"/>
    <property type="match status" value="1"/>
</dbReference>
<evidence type="ECO:0000256" key="4">
    <source>
        <dbReference type="ARBA" id="ARBA00022840"/>
    </source>
</evidence>
<dbReference type="Gene3D" id="1.10.510.10">
    <property type="entry name" value="Transferase(Phosphotransferase) domain 1"/>
    <property type="match status" value="1"/>
</dbReference>
<dbReference type="PROSITE" id="PS51746">
    <property type="entry name" value="PPM_2"/>
    <property type="match status" value="1"/>
</dbReference>
<feature type="domain" description="Protein kinase" evidence="6">
    <location>
        <begin position="273"/>
        <end position="538"/>
    </location>
</feature>
<keyword evidence="1" id="KW-0808">Transferase</keyword>
<keyword evidence="2" id="KW-0547">Nucleotide-binding</keyword>
<name>A0ABT4KQ38_9HYPH</name>
<dbReference type="PANTHER" id="PTHR43289">
    <property type="entry name" value="MITOGEN-ACTIVATED PROTEIN KINASE KINASE KINASE 20-RELATED"/>
    <property type="match status" value="1"/>
</dbReference>
<reference evidence="8" key="1">
    <citation type="submission" date="2022-10" db="EMBL/GenBank/DDBJ databases">
        <title>Whole genome sequencing of three plant growth promoting bacteria isolated from Vachellia tortilis subsp. raddiana in Morocco.</title>
        <authorList>
            <person name="Hnini M."/>
            <person name="Zouagui R."/>
            <person name="Zouagui H."/>
            <person name="Chemao Elfihri M.-W."/>
            <person name="Ibrahimi A."/>
            <person name="Sbabou L."/>
            <person name="Aurag J."/>
        </authorList>
    </citation>
    <scope>NUCLEOTIDE SEQUENCE</scope>
    <source>
        <strain evidence="8">LMR678</strain>
    </source>
</reference>
<comment type="caution">
    <text evidence="8">The sequence shown here is derived from an EMBL/GenBank/DDBJ whole genome shotgun (WGS) entry which is preliminary data.</text>
</comment>
<feature type="domain" description="PPM-type phosphatase" evidence="7">
    <location>
        <begin position="13"/>
        <end position="240"/>
    </location>
</feature>
<keyword evidence="5" id="KW-0812">Transmembrane</keyword>
<evidence type="ECO:0000313" key="8">
    <source>
        <dbReference type="EMBL" id="MCZ4094034.1"/>
    </source>
</evidence>
<dbReference type="InterPro" id="IPR008266">
    <property type="entry name" value="Tyr_kinase_AS"/>
</dbReference>
<dbReference type="EMBL" id="JAPVOI010000006">
    <property type="protein sequence ID" value="MCZ4094034.1"/>
    <property type="molecule type" value="Genomic_DNA"/>
</dbReference>
<evidence type="ECO:0000259" key="7">
    <source>
        <dbReference type="PROSITE" id="PS51746"/>
    </source>
</evidence>
<dbReference type="GO" id="GO:0016301">
    <property type="term" value="F:kinase activity"/>
    <property type="evidence" value="ECO:0007669"/>
    <property type="project" value="UniProtKB-KW"/>
</dbReference>
<dbReference type="SUPFAM" id="SSF81606">
    <property type="entry name" value="PP2C-like"/>
    <property type="match status" value="1"/>
</dbReference>
<dbReference type="InterPro" id="IPR036457">
    <property type="entry name" value="PPM-type-like_dom_sf"/>
</dbReference>
<gene>
    <name evidence="8" type="ORF">O3W52_30400</name>
</gene>
<protein>
    <submittedName>
        <fullName evidence="8">Bifunctional protein-serine/threonine kinase/phosphatase</fullName>
    </submittedName>
</protein>
<dbReference type="PROSITE" id="PS50011">
    <property type="entry name" value="PROTEIN_KINASE_DOM"/>
    <property type="match status" value="1"/>
</dbReference>
<dbReference type="RefSeq" id="WP_269285983.1">
    <property type="nucleotide sequence ID" value="NZ_JAPVOI010000006.1"/>
</dbReference>
<keyword evidence="5" id="KW-1133">Transmembrane helix</keyword>
<keyword evidence="3 8" id="KW-0418">Kinase</keyword>
<dbReference type="Proteomes" id="UP001079430">
    <property type="component" value="Unassembled WGS sequence"/>
</dbReference>
<dbReference type="Gene3D" id="3.30.200.20">
    <property type="entry name" value="Phosphorylase Kinase, domain 1"/>
    <property type="match status" value="1"/>
</dbReference>
<dbReference type="InterPro" id="IPR000719">
    <property type="entry name" value="Prot_kinase_dom"/>
</dbReference>
<dbReference type="Pfam" id="PF00069">
    <property type="entry name" value="Pkinase"/>
    <property type="match status" value="1"/>
</dbReference>
<proteinExistence type="predicted"/>
<evidence type="ECO:0000256" key="5">
    <source>
        <dbReference type="SAM" id="Phobius"/>
    </source>
</evidence>
<evidence type="ECO:0000256" key="3">
    <source>
        <dbReference type="ARBA" id="ARBA00022777"/>
    </source>
</evidence>
<evidence type="ECO:0000256" key="2">
    <source>
        <dbReference type="ARBA" id="ARBA00022741"/>
    </source>
</evidence>
<evidence type="ECO:0000256" key="1">
    <source>
        <dbReference type="ARBA" id="ARBA00022679"/>
    </source>
</evidence>
<feature type="transmembrane region" description="Helical" evidence="5">
    <location>
        <begin position="554"/>
        <end position="573"/>
    </location>
</feature>
<organism evidence="8 9">
    <name type="scientific">Sinorhizobium psoraleae</name>
    <dbReference type="NCBI Taxonomy" id="520838"/>
    <lineage>
        <taxon>Bacteria</taxon>
        <taxon>Pseudomonadati</taxon>
        <taxon>Pseudomonadota</taxon>
        <taxon>Alphaproteobacteria</taxon>
        <taxon>Hyphomicrobiales</taxon>
        <taxon>Rhizobiaceae</taxon>
        <taxon>Sinorhizobium/Ensifer group</taxon>
        <taxon>Sinorhizobium</taxon>
    </lineage>
</organism>
<keyword evidence="4" id="KW-0067">ATP-binding</keyword>